<gene>
    <name evidence="1" type="ORF">VTJ49DRAFT_1558</name>
</gene>
<accession>A0ABR3VP55</accession>
<evidence type="ECO:0000313" key="2">
    <source>
        <dbReference type="Proteomes" id="UP001583172"/>
    </source>
</evidence>
<dbReference type="Proteomes" id="UP001583172">
    <property type="component" value="Unassembled WGS sequence"/>
</dbReference>
<sequence length="165" mass="17148">MSTSNLPPASSIPVATLGARPEVASAIRTLLEPEYDLVHICTNPQTATAELPPLCAGNLSNPETSGLGSNSSRPVSERRVPRAIIFGGAVDDVTLEGVMGAVREAVAAAGEKKEAEGEEGKKEVPVVVRVTRADILAQGVDVPNPEVITKVIMGKCEELKGKGLL</sequence>
<evidence type="ECO:0000313" key="1">
    <source>
        <dbReference type="EMBL" id="KAL1843448.1"/>
    </source>
</evidence>
<reference evidence="1 2" key="1">
    <citation type="journal article" date="2024" name="Commun. Biol.">
        <title>Comparative genomic analysis of thermophilic fungi reveals convergent evolutionary adaptations and gene losses.</title>
        <authorList>
            <person name="Steindorff A.S."/>
            <person name="Aguilar-Pontes M.V."/>
            <person name="Robinson A.J."/>
            <person name="Andreopoulos B."/>
            <person name="LaButti K."/>
            <person name="Kuo A."/>
            <person name="Mondo S."/>
            <person name="Riley R."/>
            <person name="Otillar R."/>
            <person name="Haridas S."/>
            <person name="Lipzen A."/>
            <person name="Grimwood J."/>
            <person name="Schmutz J."/>
            <person name="Clum A."/>
            <person name="Reid I.D."/>
            <person name="Moisan M.C."/>
            <person name="Butler G."/>
            <person name="Nguyen T.T.M."/>
            <person name="Dewar K."/>
            <person name="Conant G."/>
            <person name="Drula E."/>
            <person name="Henrissat B."/>
            <person name="Hansel C."/>
            <person name="Singer S."/>
            <person name="Hutchinson M.I."/>
            <person name="de Vries R.P."/>
            <person name="Natvig D.O."/>
            <person name="Powell A.J."/>
            <person name="Tsang A."/>
            <person name="Grigoriev I.V."/>
        </authorList>
    </citation>
    <scope>NUCLEOTIDE SEQUENCE [LARGE SCALE GENOMIC DNA]</scope>
    <source>
        <strain evidence="1 2">CBS 620.91</strain>
    </source>
</reference>
<keyword evidence="2" id="KW-1185">Reference proteome</keyword>
<organism evidence="1 2">
    <name type="scientific">Humicola insolens</name>
    <name type="common">Soft-rot fungus</name>
    <dbReference type="NCBI Taxonomy" id="85995"/>
    <lineage>
        <taxon>Eukaryota</taxon>
        <taxon>Fungi</taxon>
        <taxon>Dikarya</taxon>
        <taxon>Ascomycota</taxon>
        <taxon>Pezizomycotina</taxon>
        <taxon>Sordariomycetes</taxon>
        <taxon>Sordariomycetidae</taxon>
        <taxon>Sordariales</taxon>
        <taxon>Chaetomiaceae</taxon>
        <taxon>Mycothermus</taxon>
    </lineage>
</organism>
<name>A0ABR3VP55_HUMIN</name>
<protein>
    <submittedName>
        <fullName evidence="1">Uncharacterized protein</fullName>
    </submittedName>
</protein>
<dbReference type="EMBL" id="JAZGSY010000016">
    <property type="protein sequence ID" value="KAL1843448.1"/>
    <property type="molecule type" value="Genomic_DNA"/>
</dbReference>
<proteinExistence type="predicted"/>
<comment type="caution">
    <text evidence="1">The sequence shown here is derived from an EMBL/GenBank/DDBJ whole genome shotgun (WGS) entry which is preliminary data.</text>
</comment>